<accession>A0A9D1TCH1</accession>
<dbReference type="Gene3D" id="3.40.190.10">
    <property type="entry name" value="Periplasmic binding protein-like II"/>
    <property type="match status" value="2"/>
</dbReference>
<organism evidence="2 3">
    <name type="scientific">Candidatus Ornithocaccomicrobium faecavium</name>
    <dbReference type="NCBI Taxonomy" id="2840890"/>
    <lineage>
        <taxon>Bacteria</taxon>
        <taxon>Bacillati</taxon>
        <taxon>Bacillota</taxon>
        <taxon>Clostridia</taxon>
        <taxon>Candidatus Ornithocaccomicrobium</taxon>
    </lineage>
</organism>
<dbReference type="PANTHER" id="PTHR43649:SF12">
    <property type="entry name" value="DIACETYLCHITOBIOSE BINDING PROTEIN DASA"/>
    <property type="match status" value="1"/>
</dbReference>
<dbReference type="Proteomes" id="UP000886884">
    <property type="component" value="Unassembled WGS sequence"/>
</dbReference>
<comment type="caution">
    <text evidence="2">The sequence shown here is derived from an EMBL/GenBank/DDBJ whole genome shotgun (WGS) entry which is preliminary data.</text>
</comment>
<sequence>MKANLRWLCLGVTLMLAFSAVGMAEEAAREPVVIKMVGDDGFGNAYSSLESEVGQMIYEDLGIEIQFVPGNSGDQFDTAMMMLASQNWGDYDIINTATDDATMRYIEAGAFVNLDDYKDKLQNFYSYSADLIPLWRSLDKANGGLYVWQAGPEQTALVGTPLDIAVRCDVLEACGYPHLDTTDDWVAFLKQAKELFPEQNGEPTVAMSFFWGNSIGPMVATYLVRHSGYQHPAKTTAMIDVENETFIPLFNHEYCKAALDFYNTLYIEGLMDPDAWIDDFAEQQAKMDAGTALTVHFTNWTLSQANAAADGRGQPEQHYIICPIRLQIAKDEGRNVRYESYGSLRPDDTRGILATSPNIERIVELIDYLSSEEMSIRLHWGVEGREYTVNEDGKMVITEEFARIYNSEEYMDYMDEKGLDSLGRMFPTRTFALLSNGQPCRFQVDPDFLMQNATETQLRTYQGMGYENMLSPWNDSEDFEYIPFDNTLYMQAVALDSATDIAKTEERIISYLDTQIPLIINAETKEDFEARYQETCEQVLALGLEDVVAAYNANLQTLLAQ</sequence>
<dbReference type="InterPro" id="IPR050490">
    <property type="entry name" value="Bact_solute-bd_prot1"/>
</dbReference>
<feature type="chain" id="PRO_5039278781" evidence="1">
    <location>
        <begin position="25"/>
        <end position="561"/>
    </location>
</feature>
<dbReference type="InterPro" id="IPR006059">
    <property type="entry name" value="SBP"/>
</dbReference>
<protein>
    <submittedName>
        <fullName evidence="2">Extracellular solute-binding protein</fullName>
    </submittedName>
</protein>
<evidence type="ECO:0000256" key="1">
    <source>
        <dbReference type="SAM" id="SignalP"/>
    </source>
</evidence>
<dbReference type="AlphaFoldDB" id="A0A9D1TCH1"/>
<name>A0A9D1TCH1_9FIRM</name>
<feature type="signal peptide" evidence="1">
    <location>
        <begin position="1"/>
        <end position="24"/>
    </location>
</feature>
<dbReference type="PANTHER" id="PTHR43649">
    <property type="entry name" value="ARABINOSE-BINDING PROTEIN-RELATED"/>
    <property type="match status" value="1"/>
</dbReference>
<proteinExistence type="predicted"/>
<gene>
    <name evidence="2" type="ORF">IAA64_02215</name>
</gene>
<dbReference type="EMBL" id="DVOT01000042">
    <property type="protein sequence ID" value="HIV26757.1"/>
    <property type="molecule type" value="Genomic_DNA"/>
</dbReference>
<evidence type="ECO:0000313" key="3">
    <source>
        <dbReference type="Proteomes" id="UP000886884"/>
    </source>
</evidence>
<keyword evidence="1" id="KW-0732">Signal</keyword>
<reference evidence="2" key="2">
    <citation type="journal article" date="2021" name="PeerJ">
        <title>Extensive microbial diversity within the chicken gut microbiome revealed by metagenomics and culture.</title>
        <authorList>
            <person name="Gilroy R."/>
            <person name="Ravi A."/>
            <person name="Getino M."/>
            <person name="Pursley I."/>
            <person name="Horton D.L."/>
            <person name="Alikhan N.F."/>
            <person name="Baker D."/>
            <person name="Gharbi K."/>
            <person name="Hall N."/>
            <person name="Watson M."/>
            <person name="Adriaenssens E.M."/>
            <person name="Foster-Nyarko E."/>
            <person name="Jarju S."/>
            <person name="Secka A."/>
            <person name="Antonio M."/>
            <person name="Oren A."/>
            <person name="Chaudhuri R.R."/>
            <person name="La Ragione R."/>
            <person name="Hildebrand F."/>
            <person name="Pallen M.J."/>
        </authorList>
    </citation>
    <scope>NUCLEOTIDE SEQUENCE</scope>
    <source>
        <strain evidence="2">CHK183-6373</strain>
    </source>
</reference>
<reference evidence="2" key="1">
    <citation type="submission" date="2020-10" db="EMBL/GenBank/DDBJ databases">
        <authorList>
            <person name="Gilroy R."/>
        </authorList>
    </citation>
    <scope>NUCLEOTIDE SEQUENCE</scope>
    <source>
        <strain evidence="2">CHK183-6373</strain>
    </source>
</reference>
<dbReference type="SUPFAM" id="SSF53850">
    <property type="entry name" value="Periplasmic binding protein-like II"/>
    <property type="match status" value="1"/>
</dbReference>
<dbReference type="Pfam" id="PF01547">
    <property type="entry name" value="SBP_bac_1"/>
    <property type="match status" value="1"/>
</dbReference>
<evidence type="ECO:0000313" key="2">
    <source>
        <dbReference type="EMBL" id="HIV26757.1"/>
    </source>
</evidence>